<proteinExistence type="inferred from homology"/>
<dbReference type="OrthoDB" id="9809216at2"/>
<dbReference type="Pfam" id="PF12822">
    <property type="entry name" value="ECF_trnsprt"/>
    <property type="match status" value="1"/>
</dbReference>
<evidence type="ECO:0000256" key="9">
    <source>
        <dbReference type="SAM" id="Phobius"/>
    </source>
</evidence>
<reference evidence="10 11" key="1">
    <citation type="submission" date="2016-10" db="EMBL/GenBank/DDBJ databases">
        <authorList>
            <person name="de Groot N.N."/>
        </authorList>
    </citation>
    <scope>NUCLEOTIDE SEQUENCE [LARGE SCALE GENOMIC DNA]</scope>
    <source>
        <strain evidence="10 11">CGMCC 1.5012</strain>
    </source>
</reference>
<dbReference type="Proteomes" id="UP000199182">
    <property type="component" value="Unassembled WGS sequence"/>
</dbReference>
<accession>A0A1H0AUS7</accession>
<gene>
    <name evidence="10" type="ORF">SAMN05192585_11751</name>
</gene>
<dbReference type="STRING" id="258515.SAMN05192585_11751"/>
<protein>
    <recommendedName>
        <fullName evidence="8">Riboflavin transporter</fullName>
    </recommendedName>
</protein>
<keyword evidence="11" id="KW-1185">Reference proteome</keyword>
<dbReference type="GO" id="GO:0005886">
    <property type="term" value="C:plasma membrane"/>
    <property type="evidence" value="ECO:0007669"/>
    <property type="project" value="UniProtKB-SubCell"/>
</dbReference>
<dbReference type="Gene3D" id="1.10.1760.20">
    <property type="match status" value="1"/>
</dbReference>
<dbReference type="InterPro" id="IPR024529">
    <property type="entry name" value="ECF_trnsprt_substrate-spec"/>
</dbReference>
<dbReference type="GO" id="GO:0032217">
    <property type="term" value="F:riboflavin transmembrane transporter activity"/>
    <property type="evidence" value="ECO:0007669"/>
    <property type="project" value="UniProtKB-UniRule"/>
</dbReference>
<evidence type="ECO:0000256" key="4">
    <source>
        <dbReference type="ARBA" id="ARBA00022475"/>
    </source>
</evidence>
<dbReference type="PANTHER" id="PTHR38438:SF1">
    <property type="entry name" value="RIBOFLAVIN TRANSPORTER RIBU"/>
    <property type="match status" value="1"/>
</dbReference>
<keyword evidence="4 8" id="KW-1003">Cell membrane</keyword>
<evidence type="ECO:0000313" key="11">
    <source>
        <dbReference type="Proteomes" id="UP000199182"/>
    </source>
</evidence>
<evidence type="ECO:0000313" key="10">
    <source>
        <dbReference type="EMBL" id="SDN37258.1"/>
    </source>
</evidence>
<dbReference type="PANTHER" id="PTHR38438">
    <property type="entry name" value="RIBOFLAVIN TRANSPORTER RIBU"/>
    <property type="match status" value="1"/>
</dbReference>
<dbReference type="AlphaFoldDB" id="A0A1H0AUS7"/>
<comment type="similarity">
    <text evidence="2 8">Belongs to the prokaryotic riboflavin transporter (P-RFT) (TC 2.A.87) family.</text>
</comment>
<organism evidence="10 11">
    <name type="scientific">Acetanaerobacterium elongatum</name>
    <dbReference type="NCBI Taxonomy" id="258515"/>
    <lineage>
        <taxon>Bacteria</taxon>
        <taxon>Bacillati</taxon>
        <taxon>Bacillota</taxon>
        <taxon>Clostridia</taxon>
        <taxon>Eubacteriales</taxon>
        <taxon>Oscillospiraceae</taxon>
        <taxon>Acetanaerobacterium</taxon>
    </lineage>
</organism>
<feature type="transmembrane region" description="Helical" evidence="9">
    <location>
        <begin position="12"/>
        <end position="33"/>
    </location>
</feature>
<evidence type="ECO:0000256" key="1">
    <source>
        <dbReference type="ARBA" id="ARBA00004651"/>
    </source>
</evidence>
<dbReference type="RefSeq" id="WP_092640257.1">
    <property type="nucleotide sequence ID" value="NZ_FNID01000017.1"/>
</dbReference>
<keyword evidence="3 8" id="KW-0813">Transport</keyword>
<evidence type="ECO:0000256" key="5">
    <source>
        <dbReference type="ARBA" id="ARBA00022692"/>
    </source>
</evidence>
<comment type="function">
    <text evidence="8">Probably a riboflavin-binding protein that interacts with the energy-coupling factor (ECF) ABC-transporter complex.</text>
</comment>
<feature type="transmembrane region" description="Helical" evidence="9">
    <location>
        <begin position="108"/>
        <end position="126"/>
    </location>
</feature>
<evidence type="ECO:0000256" key="2">
    <source>
        <dbReference type="ARBA" id="ARBA00005540"/>
    </source>
</evidence>
<dbReference type="EMBL" id="FNID01000017">
    <property type="protein sequence ID" value="SDN37258.1"/>
    <property type="molecule type" value="Genomic_DNA"/>
</dbReference>
<dbReference type="PIRSF" id="PIRSF037778">
    <property type="entry name" value="UCP037778_transp_RibU"/>
    <property type="match status" value="1"/>
</dbReference>
<keyword evidence="6 9" id="KW-1133">Transmembrane helix</keyword>
<feature type="transmembrane region" description="Helical" evidence="9">
    <location>
        <begin position="161"/>
        <end position="185"/>
    </location>
</feature>
<feature type="transmembrane region" description="Helical" evidence="9">
    <location>
        <begin position="85"/>
        <end position="101"/>
    </location>
</feature>
<comment type="subcellular location">
    <subcellularLocation>
        <location evidence="1">Cell membrane</location>
        <topology evidence="1">Multi-pass membrane protein</topology>
    </subcellularLocation>
</comment>
<evidence type="ECO:0000256" key="6">
    <source>
        <dbReference type="ARBA" id="ARBA00022989"/>
    </source>
</evidence>
<keyword evidence="7 8" id="KW-0472">Membrane</keyword>
<name>A0A1H0AUS7_9FIRM</name>
<evidence type="ECO:0000256" key="7">
    <source>
        <dbReference type="ARBA" id="ARBA00023136"/>
    </source>
</evidence>
<evidence type="ECO:0000256" key="3">
    <source>
        <dbReference type="ARBA" id="ARBA00022448"/>
    </source>
</evidence>
<sequence>MQLNSKTRKLTYLAMFAAISSVLMYIPEFPLPFLPPFLKLDLSGIPILLAAFMFGPLEGITVTLIKDIAHLFGSTSGGVGELSDFIIYTSFILVAFLVYRTKKTKKAAVLACAAGTATILITGSLSNKYLIIPFYEKIMPIDAIIQACKAVNPYIDSINAYILFGVVPFNFIKGTIISVVTLLVYKRLSVLIKGRIAA</sequence>
<evidence type="ECO:0000256" key="8">
    <source>
        <dbReference type="PIRNR" id="PIRNR037778"/>
    </source>
</evidence>
<dbReference type="InterPro" id="IPR025720">
    <property type="entry name" value="RibU"/>
</dbReference>
<keyword evidence="5 9" id="KW-0812">Transmembrane</keyword>